<comment type="catalytic activity">
    <reaction evidence="4">
        <text>(6S)-5-formyl-5,6,7,8-tetrahydrofolate + ATP = (6R)-5,10-methenyltetrahydrofolate + ADP + phosphate</text>
        <dbReference type="Rhea" id="RHEA:10488"/>
        <dbReference type="ChEBI" id="CHEBI:30616"/>
        <dbReference type="ChEBI" id="CHEBI:43474"/>
        <dbReference type="ChEBI" id="CHEBI:57455"/>
        <dbReference type="ChEBI" id="CHEBI:57457"/>
        <dbReference type="ChEBI" id="CHEBI:456216"/>
        <dbReference type="EC" id="6.3.3.2"/>
    </reaction>
</comment>
<evidence type="ECO:0000313" key="5">
    <source>
        <dbReference type="EMBL" id="GAB1252302.1"/>
    </source>
</evidence>
<evidence type="ECO:0000256" key="4">
    <source>
        <dbReference type="RuleBase" id="RU361279"/>
    </source>
</evidence>
<keyword evidence="2 4" id="KW-0547">Nucleotide-binding</keyword>
<dbReference type="InterPro" id="IPR024185">
    <property type="entry name" value="FTHF_cligase-like_sf"/>
</dbReference>
<evidence type="ECO:0000256" key="2">
    <source>
        <dbReference type="ARBA" id="ARBA00022741"/>
    </source>
</evidence>
<comment type="cofactor">
    <cofactor evidence="4">
        <name>Mg(2+)</name>
        <dbReference type="ChEBI" id="CHEBI:18420"/>
    </cofactor>
</comment>
<comment type="caution">
    <text evidence="5">The sequence shown here is derived from an EMBL/GenBank/DDBJ whole genome shotgun (WGS) entry which is preliminary data.</text>
</comment>
<protein>
    <recommendedName>
        <fullName evidence="4">5-formyltetrahydrofolate cyclo-ligase</fullName>
        <ecNumber evidence="4">6.3.3.2</ecNumber>
    </recommendedName>
</protein>
<dbReference type="PANTHER" id="PTHR23407">
    <property type="entry name" value="ATPASE INHIBITOR/5-FORMYLTETRAHYDROFOLATE CYCLO-LIGASE"/>
    <property type="match status" value="1"/>
</dbReference>
<dbReference type="Pfam" id="PF01812">
    <property type="entry name" value="5-FTHF_cyc-lig"/>
    <property type="match status" value="1"/>
</dbReference>
<evidence type="ECO:0000313" key="6">
    <source>
        <dbReference type="Proteomes" id="UP001628220"/>
    </source>
</evidence>
<dbReference type="SUPFAM" id="SSF100950">
    <property type="entry name" value="NagB/RpiA/CoA transferase-like"/>
    <property type="match status" value="1"/>
</dbReference>
<dbReference type="Proteomes" id="UP001628220">
    <property type="component" value="Unassembled WGS sequence"/>
</dbReference>
<dbReference type="InterPro" id="IPR037171">
    <property type="entry name" value="NagB/RpiA_transferase-like"/>
</dbReference>
<gene>
    <name evidence="5" type="ORF">Tsumi_14080</name>
</gene>
<dbReference type="EMBL" id="BAAFSF010000004">
    <property type="protein sequence ID" value="GAB1252302.1"/>
    <property type="molecule type" value="Genomic_DNA"/>
</dbReference>
<dbReference type="PIRSF" id="PIRSF006806">
    <property type="entry name" value="FTHF_cligase"/>
    <property type="match status" value="1"/>
</dbReference>
<dbReference type="InterPro" id="IPR002698">
    <property type="entry name" value="FTHF_cligase"/>
</dbReference>
<keyword evidence="3 4" id="KW-0067">ATP-binding</keyword>
<reference evidence="5 6" key="1">
    <citation type="journal article" date="2025" name="Int. J. Syst. Evol. Microbiol.">
        <title>Desulfovibrio falkowii sp. nov., Porphyromonas miyakawae sp. nov., Mediterraneibacter flintii sp. nov. and Owariibacterium komagatae gen. nov., sp. nov., isolated from human faeces.</title>
        <authorList>
            <person name="Hamaguchi T."/>
            <person name="Ohara M."/>
            <person name="Hisatomi A."/>
            <person name="Sekiguchi K."/>
            <person name="Takeda J.I."/>
            <person name="Ueyama J."/>
            <person name="Ito M."/>
            <person name="Nishiwaki H."/>
            <person name="Ogi T."/>
            <person name="Hirayama M."/>
            <person name="Ohkuma M."/>
            <person name="Sakamoto M."/>
            <person name="Ohno K."/>
        </authorList>
    </citation>
    <scope>NUCLEOTIDE SEQUENCE [LARGE SCALE GENOMIC DNA]</scope>
    <source>
        <strain evidence="5 6">13CB11C</strain>
    </source>
</reference>
<sequence length="178" mass="20797">MDKITLRRQVKELNKQYLSREARSTASQRICQAIEADEHFQQADHIALYHALPDEPDLQELLNKYATLKSLYLPRVEGDDIAFYHYKGEEELSEGKYGINEPTEEKAHCIDPMRLELIIVPGMAFTKEGIRLGRGKAYYDRFLPLTKAYLIGTTFRFRIFDYIAHDHWDIPMNTIITD</sequence>
<keyword evidence="6" id="KW-1185">Reference proteome</keyword>
<dbReference type="RefSeq" id="WP_411916060.1">
    <property type="nucleotide sequence ID" value="NZ_BAAFSF010000004.1"/>
</dbReference>
<name>A0ABQ0E3P4_9PORP</name>
<dbReference type="EC" id="6.3.3.2" evidence="4"/>
<keyword evidence="4" id="KW-0460">Magnesium</keyword>
<dbReference type="NCBIfam" id="TIGR02727">
    <property type="entry name" value="MTHFS_bact"/>
    <property type="match status" value="1"/>
</dbReference>
<keyword evidence="4" id="KW-0479">Metal-binding</keyword>
<evidence type="ECO:0000256" key="1">
    <source>
        <dbReference type="ARBA" id="ARBA00010638"/>
    </source>
</evidence>
<dbReference type="Gene3D" id="3.40.50.10420">
    <property type="entry name" value="NagB/RpiA/CoA transferase-like"/>
    <property type="match status" value="1"/>
</dbReference>
<organism evidence="5 6">
    <name type="scientific">Porphyromonas miyakawae</name>
    <dbReference type="NCBI Taxonomy" id="3137470"/>
    <lineage>
        <taxon>Bacteria</taxon>
        <taxon>Pseudomonadati</taxon>
        <taxon>Bacteroidota</taxon>
        <taxon>Bacteroidia</taxon>
        <taxon>Bacteroidales</taxon>
        <taxon>Porphyromonadaceae</taxon>
        <taxon>Porphyromonas</taxon>
    </lineage>
</organism>
<proteinExistence type="inferred from homology"/>
<evidence type="ECO:0000256" key="3">
    <source>
        <dbReference type="ARBA" id="ARBA00022840"/>
    </source>
</evidence>
<accession>A0ABQ0E3P4</accession>
<comment type="similarity">
    <text evidence="1 4">Belongs to the 5-formyltetrahydrofolate cyclo-ligase family.</text>
</comment>
<dbReference type="PANTHER" id="PTHR23407:SF1">
    <property type="entry name" value="5-FORMYLTETRAHYDROFOLATE CYCLO-LIGASE"/>
    <property type="match status" value="1"/>
</dbReference>